<dbReference type="InterPro" id="IPR050483">
    <property type="entry name" value="CoA-transferase_III_domain"/>
</dbReference>
<protein>
    <submittedName>
        <fullName evidence="2">Formyl-CoA transferase</fullName>
    </submittedName>
</protein>
<dbReference type="Proteomes" id="UP000192936">
    <property type="component" value="Unassembled WGS sequence"/>
</dbReference>
<dbReference type="PANTHER" id="PTHR48207:SF3">
    <property type="entry name" value="SUCCINATE--HYDROXYMETHYLGLUTARATE COA-TRANSFERASE"/>
    <property type="match status" value="1"/>
</dbReference>
<accession>A0A1X7HNT3</accession>
<gene>
    <name evidence="2" type="ORF">SAMN02982917_6973</name>
</gene>
<evidence type="ECO:0000313" key="2">
    <source>
        <dbReference type="EMBL" id="SMF90124.1"/>
    </source>
</evidence>
<reference evidence="2 3" key="1">
    <citation type="submission" date="2017-04" db="EMBL/GenBank/DDBJ databases">
        <authorList>
            <person name="Afonso C.L."/>
            <person name="Miller P.J."/>
            <person name="Scott M.A."/>
            <person name="Spackman E."/>
            <person name="Goraichik I."/>
            <person name="Dimitrov K.M."/>
            <person name="Suarez D.L."/>
            <person name="Swayne D.E."/>
        </authorList>
    </citation>
    <scope>NUCLEOTIDE SEQUENCE [LARGE SCALE GENOMIC DNA]</scope>
    <source>
        <strain evidence="2 3">A2P</strain>
    </source>
</reference>
<dbReference type="GO" id="GO:0008410">
    <property type="term" value="F:CoA-transferase activity"/>
    <property type="evidence" value="ECO:0007669"/>
    <property type="project" value="TreeGrafter"/>
</dbReference>
<sequence length="394" mass="42308">MSGAVSLRPLDGIKVVDLTRFIAGPICTQYLGDLGADVVKIEDPVSGDDTRGVPPFHGEDGIVFLANNRNKRSVRLDLKTEAGIEAVRRLIARSDVLVESFGTGVAERLGIGVEQMRAANPQLIYCSISAFGRSGPLGQRPGYELMMQAFSGMMTTTGEPGGGPLRIGFSPLDQTTGIHGLTGVLAALRLRDRTGQGSYVEASLFETAMAFLGWHAQQYWCNGELPRRYGSGSGTSSPYQAFRTTDGHILLAIGSDRLWAKFCRVIGKPDHADDPRFATNAARVEQGQETIDLVQGVIGTRGSEEWLALFVAEGIPASPVNGLDTVLSHPQLAERGMILACDHAAAGPLTFIAHPVHIHGTDRAVRRPPPRYGEHTVEVLQELGFSDDEIGLIA</sequence>
<evidence type="ECO:0000313" key="3">
    <source>
        <dbReference type="Proteomes" id="UP000192936"/>
    </source>
</evidence>
<keyword evidence="1 2" id="KW-0808">Transferase</keyword>
<dbReference type="Gene3D" id="3.30.1540.10">
    <property type="entry name" value="formyl-coa transferase, domain 3"/>
    <property type="match status" value="1"/>
</dbReference>
<dbReference type="SUPFAM" id="SSF89796">
    <property type="entry name" value="CoA-transferase family III (CaiB/BaiF)"/>
    <property type="match status" value="1"/>
</dbReference>
<evidence type="ECO:0000256" key="1">
    <source>
        <dbReference type="ARBA" id="ARBA00022679"/>
    </source>
</evidence>
<dbReference type="PANTHER" id="PTHR48207">
    <property type="entry name" value="SUCCINATE--HYDROXYMETHYLGLUTARATE COA-TRANSFERASE"/>
    <property type="match status" value="1"/>
</dbReference>
<organism evidence="2 3">
    <name type="scientific">Azospirillum oryzae</name>
    <dbReference type="NCBI Taxonomy" id="286727"/>
    <lineage>
        <taxon>Bacteria</taxon>
        <taxon>Pseudomonadati</taxon>
        <taxon>Pseudomonadota</taxon>
        <taxon>Alphaproteobacteria</taxon>
        <taxon>Rhodospirillales</taxon>
        <taxon>Azospirillaceae</taxon>
        <taxon>Azospirillum</taxon>
    </lineage>
</organism>
<dbReference type="EMBL" id="FXAK01000009">
    <property type="protein sequence ID" value="SMF90124.1"/>
    <property type="molecule type" value="Genomic_DNA"/>
</dbReference>
<proteinExistence type="predicted"/>
<dbReference type="RefSeq" id="WP_085091734.1">
    <property type="nucleotide sequence ID" value="NZ_FXAK01000009.1"/>
</dbReference>
<dbReference type="InterPro" id="IPR003673">
    <property type="entry name" value="CoA-Trfase_fam_III"/>
</dbReference>
<dbReference type="Pfam" id="PF02515">
    <property type="entry name" value="CoA_transf_3"/>
    <property type="match status" value="1"/>
</dbReference>
<dbReference type="OrthoDB" id="7457784at2"/>
<dbReference type="STRING" id="286727.SAMN02982917_6973"/>
<dbReference type="InterPro" id="IPR044855">
    <property type="entry name" value="CoA-Trfase_III_dom3_sf"/>
</dbReference>
<dbReference type="Gene3D" id="3.40.50.10540">
    <property type="entry name" value="Crotonobetainyl-coa:carnitine coa-transferase, domain 1"/>
    <property type="match status" value="1"/>
</dbReference>
<name>A0A1X7HNT3_9PROT</name>
<dbReference type="AlphaFoldDB" id="A0A1X7HNT3"/>
<dbReference type="InterPro" id="IPR023606">
    <property type="entry name" value="CoA-Trfase_III_dom_1_sf"/>
</dbReference>